<keyword evidence="1" id="KW-0472">Membrane</keyword>
<sequence length="129" mass="13912">MAPSSGPRLDGAQLASIAVESVLYGVFVVLFVDSLLVLIERRRKRKDKATVLLFLTGFTLFSCMTAHWAIDLSRAFDAFIFSQDGAGPTSSQQTPADMFYSNVAAQTYVATSGLYVVIKATGDAFMASL</sequence>
<dbReference type="AlphaFoldDB" id="A0A2R6NIJ3"/>
<dbReference type="Proteomes" id="UP000186601">
    <property type="component" value="Unassembled WGS sequence"/>
</dbReference>
<keyword evidence="3" id="KW-1185">Reference proteome</keyword>
<organism evidence="2 3">
    <name type="scientific">Hermanssonia centrifuga</name>
    <dbReference type="NCBI Taxonomy" id="98765"/>
    <lineage>
        <taxon>Eukaryota</taxon>
        <taxon>Fungi</taxon>
        <taxon>Dikarya</taxon>
        <taxon>Basidiomycota</taxon>
        <taxon>Agaricomycotina</taxon>
        <taxon>Agaricomycetes</taxon>
        <taxon>Polyporales</taxon>
        <taxon>Meruliaceae</taxon>
        <taxon>Hermanssonia</taxon>
    </lineage>
</organism>
<comment type="caution">
    <text evidence="2">The sequence shown here is derived from an EMBL/GenBank/DDBJ whole genome shotgun (WGS) entry which is preliminary data.</text>
</comment>
<keyword evidence="1" id="KW-1133">Transmembrane helix</keyword>
<protein>
    <submittedName>
        <fullName evidence="2">Uncharacterized protein</fullName>
    </submittedName>
</protein>
<name>A0A2R6NIJ3_9APHY</name>
<dbReference type="OrthoDB" id="3250682at2759"/>
<evidence type="ECO:0000256" key="1">
    <source>
        <dbReference type="SAM" id="Phobius"/>
    </source>
</evidence>
<dbReference type="EMBL" id="MLYV02001211">
    <property type="protein sequence ID" value="PSR72121.1"/>
    <property type="molecule type" value="Genomic_DNA"/>
</dbReference>
<gene>
    <name evidence="2" type="ORF">PHLCEN_2v12001</name>
</gene>
<reference evidence="2 3" key="1">
    <citation type="submission" date="2018-02" db="EMBL/GenBank/DDBJ databases">
        <title>Genome sequence of the basidiomycete white-rot fungus Phlebia centrifuga.</title>
        <authorList>
            <person name="Granchi Z."/>
            <person name="Peng M."/>
            <person name="de Vries R.P."/>
            <person name="Hilden K."/>
            <person name="Makela M.R."/>
            <person name="Grigoriev I."/>
            <person name="Riley R."/>
        </authorList>
    </citation>
    <scope>NUCLEOTIDE SEQUENCE [LARGE SCALE GENOMIC DNA]</scope>
    <source>
        <strain evidence="2 3">FBCC195</strain>
    </source>
</reference>
<accession>A0A2R6NIJ3</accession>
<evidence type="ECO:0000313" key="3">
    <source>
        <dbReference type="Proteomes" id="UP000186601"/>
    </source>
</evidence>
<feature type="transmembrane region" description="Helical" evidence="1">
    <location>
        <begin position="51"/>
        <end position="70"/>
    </location>
</feature>
<evidence type="ECO:0000313" key="2">
    <source>
        <dbReference type="EMBL" id="PSR72121.1"/>
    </source>
</evidence>
<proteinExistence type="predicted"/>
<feature type="transmembrane region" description="Helical" evidence="1">
    <location>
        <begin position="12"/>
        <end position="39"/>
    </location>
</feature>
<keyword evidence="1" id="KW-0812">Transmembrane</keyword>